<gene>
    <name evidence="1" type="ORF">Bpfe_026325</name>
</gene>
<reference evidence="1" key="2">
    <citation type="submission" date="2023-04" db="EMBL/GenBank/DDBJ databases">
        <authorList>
            <person name="Bu L."/>
            <person name="Lu L."/>
            <person name="Laidemitt M.R."/>
            <person name="Zhang S.M."/>
            <person name="Mutuku M."/>
            <person name="Mkoji G."/>
            <person name="Steinauer M."/>
            <person name="Loker E.S."/>
        </authorList>
    </citation>
    <scope>NUCLEOTIDE SEQUENCE</scope>
    <source>
        <strain evidence="1">KasaAsao</strain>
        <tissue evidence="1">Whole Snail</tissue>
    </source>
</reference>
<name>A0AAD8AXE6_BIOPF</name>
<evidence type="ECO:0000313" key="2">
    <source>
        <dbReference type="Proteomes" id="UP001233172"/>
    </source>
</evidence>
<organism evidence="1 2">
    <name type="scientific">Biomphalaria pfeifferi</name>
    <name type="common">Bloodfluke planorb</name>
    <name type="synonym">Freshwater snail</name>
    <dbReference type="NCBI Taxonomy" id="112525"/>
    <lineage>
        <taxon>Eukaryota</taxon>
        <taxon>Metazoa</taxon>
        <taxon>Spiralia</taxon>
        <taxon>Lophotrochozoa</taxon>
        <taxon>Mollusca</taxon>
        <taxon>Gastropoda</taxon>
        <taxon>Heterobranchia</taxon>
        <taxon>Euthyneura</taxon>
        <taxon>Panpulmonata</taxon>
        <taxon>Hygrophila</taxon>
        <taxon>Lymnaeoidea</taxon>
        <taxon>Planorbidae</taxon>
        <taxon>Biomphalaria</taxon>
    </lineage>
</organism>
<reference evidence="1" key="1">
    <citation type="journal article" date="2023" name="PLoS Negl. Trop. Dis.">
        <title>A genome sequence for Biomphalaria pfeifferi, the major vector snail for the human-infecting parasite Schistosoma mansoni.</title>
        <authorList>
            <person name="Bu L."/>
            <person name="Lu L."/>
            <person name="Laidemitt M.R."/>
            <person name="Zhang S.M."/>
            <person name="Mutuku M."/>
            <person name="Mkoji G."/>
            <person name="Steinauer M."/>
            <person name="Loker E.S."/>
        </authorList>
    </citation>
    <scope>NUCLEOTIDE SEQUENCE</scope>
    <source>
        <strain evidence="1">KasaAsao</strain>
    </source>
</reference>
<evidence type="ECO:0000313" key="1">
    <source>
        <dbReference type="EMBL" id="KAK0044191.1"/>
    </source>
</evidence>
<sequence>MGAPNRLKYIIFTKATWSVICAADFRHVDAEFEPCSLPSHAALQAVLVRVLETPYLKKSSVAEKTNLRSDNTA</sequence>
<dbReference type="AlphaFoldDB" id="A0AAD8AXE6"/>
<keyword evidence="2" id="KW-1185">Reference proteome</keyword>
<dbReference type="EMBL" id="JASAOG010000202">
    <property type="protein sequence ID" value="KAK0044191.1"/>
    <property type="molecule type" value="Genomic_DNA"/>
</dbReference>
<dbReference type="Proteomes" id="UP001233172">
    <property type="component" value="Unassembled WGS sequence"/>
</dbReference>
<protein>
    <submittedName>
        <fullName evidence="1">Uncharacterized protein</fullName>
    </submittedName>
</protein>
<accession>A0AAD8AXE6</accession>
<proteinExistence type="predicted"/>
<comment type="caution">
    <text evidence="1">The sequence shown here is derived from an EMBL/GenBank/DDBJ whole genome shotgun (WGS) entry which is preliminary data.</text>
</comment>